<keyword evidence="5 8" id="KW-0521">NADP</keyword>
<comment type="function">
    <text evidence="8">Involved in the regulation of the intracellular balance of NAD and NADP, and is a key enzyme in the biosynthesis of NADP. Catalyzes specifically the phosphorylation on 2'-hydroxyl of the adenosine moiety of NAD to yield NADP.</text>
</comment>
<dbReference type="PANTHER" id="PTHR20275">
    <property type="entry name" value="NAD KINASE"/>
    <property type="match status" value="1"/>
</dbReference>
<evidence type="ECO:0000256" key="2">
    <source>
        <dbReference type="ARBA" id="ARBA00022741"/>
    </source>
</evidence>
<evidence type="ECO:0000313" key="9">
    <source>
        <dbReference type="EMBL" id="MFD1429821.1"/>
    </source>
</evidence>
<feature type="binding site" evidence="8">
    <location>
        <begin position="121"/>
        <end position="122"/>
    </location>
    <ligand>
        <name>NAD(+)</name>
        <dbReference type="ChEBI" id="CHEBI:57540"/>
    </ligand>
</feature>
<dbReference type="InterPro" id="IPR002504">
    <property type="entry name" value="NADK"/>
</dbReference>
<evidence type="ECO:0000313" key="10">
    <source>
        <dbReference type="Proteomes" id="UP001597196"/>
    </source>
</evidence>
<dbReference type="Proteomes" id="UP001597196">
    <property type="component" value="Unassembled WGS sequence"/>
</dbReference>
<dbReference type="HAMAP" id="MF_00361">
    <property type="entry name" value="NAD_kinase"/>
    <property type="match status" value="1"/>
</dbReference>
<dbReference type="InterPro" id="IPR017437">
    <property type="entry name" value="ATP-NAD_kinase_PpnK-typ_C"/>
</dbReference>
<gene>
    <name evidence="8" type="primary">nadK</name>
    <name evidence="9" type="ORF">ACFQ4P_06125</name>
</gene>
<comment type="cofactor">
    <cofactor evidence="8">
        <name>a divalent metal cation</name>
        <dbReference type="ChEBI" id="CHEBI:60240"/>
    </cofactor>
</comment>
<sequence length="265" mass="29863">MRISIVHNNNAKSLEANQKLTAGLAAGGFVMDEKRPDVVISIGGDGTLLSAFHRYADQLNSVRFIGVHTGHLGFYTDWRDFEIDELVEALKNDSGESVSYPLLDVLADYEDGTTSHYLALNEATLKRPNGTMRADVYIKENFFESFRGDGLCVCTPTGSTGYSKSNGGAVMHPRLDALQVTEIASINNRVFRTLAAPMILAPDEWMITRPEAFQDYLMTIDQFTITPQMVTEIRFRIADERIHFARYRHMHFWDRVEDAFIGAKQ</sequence>
<keyword evidence="3 8" id="KW-0418">Kinase</keyword>
<evidence type="ECO:0000256" key="3">
    <source>
        <dbReference type="ARBA" id="ARBA00022777"/>
    </source>
</evidence>
<feature type="active site" description="Proton acceptor" evidence="8">
    <location>
        <position position="45"/>
    </location>
</feature>
<comment type="similarity">
    <text evidence="8">Belongs to the NAD kinase family.</text>
</comment>
<dbReference type="Gene3D" id="2.60.200.30">
    <property type="entry name" value="Probable inorganic polyphosphate/atp-NAD kinase, domain 2"/>
    <property type="match status" value="1"/>
</dbReference>
<dbReference type="RefSeq" id="WP_125696998.1">
    <property type="nucleotide sequence ID" value="NZ_BOLQ01000014.1"/>
</dbReference>
<comment type="catalytic activity">
    <reaction evidence="7 8">
        <text>NAD(+) + ATP = ADP + NADP(+) + H(+)</text>
        <dbReference type="Rhea" id="RHEA:18629"/>
        <dbReference type="ChEBI" id="CHEBI:15378"/>
        <dbReference type="ChEBI" id="CHEBI:30616"/>
        <dbReference type="ChEBI" id="CHEBI:57540"/>
        <dbReference type="ChEBI" id="CHEBI:58349"/>
        <dbReference type="ChEBI" id="CHEBI:456216"/>
        <dbReference type="EC" id="2.7.1.23"/>
    </reaction>
</comment>
<feature type="binding site" evidence="8">
    <location>
        <position position="147"/>
    </location>
    <ligand>
        <name>NAD(+)</name>
        <dbReference type="ChEBI" id="CHEBI:57540"/>
    </ligand>
</feature>
<keyword evidence="10" id="KW-1185">Reference proteome</keyword>
<dbReference type="NCBIfam" id="NF003424">
    <property type="entry name" value="PRK04885.1"/>
    <property type="match status" value="1"/>
</dbReference>
<comment type="subcellular location">
    <subcellularLocation>
        <location evidence="8">Cytoplasm</location>
    </subcellularLocation>
</comment>
<evidence type="ECO:0000256" key="7">
    <source>
        <dbReference type="ARBA" id="ARBA00047925"/>
    </source>
</evidence>
<comment type="caution">
    <text evidence="8">Lacks conserved residue(s) required for the propagation of feature annotation.</text>
</comment>
<dbReference type="Pfam" id="PF20143">
    <property type="entry name" value="NAD_kinase_C"/>
    <property type="match status" value="1"/>
</dbReference>
<dbReference type="InterPro" id="IPR017438">
    <property type="entry name" value="ATP-NAD_kinase_N"/>
</dbReference>
<evidence type="ECO:0000256" key="1">
    <source>
        <dbReference type="ARBA" id="ARBA00022679"/>
    </source>
</evidence>
<organism evidence="9 10">
    <name type="scientific">Lacticaseibacillus mingshuiensis</name>
    <dbReference type="NCBI Taxonomy" id="2799574"/>
    <lineage>
        <taxon>Bacteria</taxon>
        <taxon>Bacillati</taxon>
        <taxon>Bacillota</taxon>
        <taxon>Bacilli</taxon>
        <taxon>Lactobacillales</taxon>
        <taxon>Lactobacillaceae</taxon>
        <taxon>Lacticaseibacillus</taxon>
    </lineage>
</organism>
<feature type="binding site" evidence="8">
    <location>
        <begin position="160"/>
        <end position="165"/>
    </location>
    <ligand>
        <name>NAD(+)</name>
        <dbReference type="ChEBI" id="CHEBI:57540"/>
    </ligand>
</feature>
<keyword evidence="8" id="KW-0963">Cytoplasm</keyword>
<reference evidence="10" key="1">
    <citation type="journal article" date="2019" name="Int. J. Syst. Evol. Microbiol.">
        <title>The Global Catalogue of Microorganisms (GCM) 10K type strain sequencing project: providing services to taxonomists for standard genome sequencing and annotation.</title>
        <authorList>
            <consortium name="The Broad Institute Genomics Platform"/>
            <consortium name="The Broad Institute Genome Sequencing Center for Infectious Disease"/>
            <person name="Wu L."/>
            <person name="Ma J."/>
        </authorList>
    </citation>
    <scope>NUCLEOTIDE SEQUENCE [LARGE SCALE GENOMIC DNA]</scope>
    <source>
        <strain evidence="10">CCM 8980</strain>
    </source>
</reference>
<dbReference type="EMBL" id="JBHTOC010000007">
    <property type="protein sequence ID" value="MFD1429821.1"/>
    <property type="molecule type" value="Genomic_DNA"/>
</dbReference>
<evidence type="ECO:0000256" key="6">
    <source>
        <dbReference type="ARBA" id="ARBA00023027"/>
    </source>
</evidence>
<dbReference type="SUPFAM" id="SSF111331">
    <property type="entry name" value="NAD kinase/diacylglycerol kinase-like"/>
    <property type="match status" value="1"/>
</dbReference>
<dbReference type="Gene3D" id="3.40.50.10330">
    <property type="entry name" value="Probable inorganic polyphosphate/atp-NAD kinase, domain 1"/>
    <property type="match status" value="1"/>
</dbReference>
<keyword evidence="6 8" id="KW-0520">NAD</keyword>
<name>A0ABW4CIS3_9LACO</name>
<comment type="caution">
    <text evidence="9">The sequence shown here is derived from an EMBL/GenBank/DDBJ whole genome shotgun (WGS) entry which is preliminary data.</text>
</comment>
<dbReference type="Pfam" id="PF01513">
    <property type="entry name" value="NAD_kinase"/>
    <property type="match status" value="1"/>
</dbReference>
<dbReference type="GO" id="GO:0003951">
    <property type="term" value="F:NAD+ kinase activity"/>
    <property type="evidence" value="ECO:0007669"/>
    <property type="project" value="UniProtKB-EC"/>
</dbReference>
<evidence type="ECO:0000256" key="5">
    <source>
        <dbReference type="ARBA" id="ARBA00022857"/>
    </source>
</evidence>
<accession>A0ABW4CIS3</accession>
<dbReference type="InterPro" id="IPR016064">
    <property type="entry name" value="NAD/diacylglycerol_kinase_sf"/>
</dbReference>
<keyword evidence="1 8" id="KW-0808">Transferase</keyword>
<dbReference type="PANTHER" id="PTHR20275:SF0">
    <property type="entry name" value="NAD KINASE"/>
    <property type="match status" value="1"/>
</dbReference>
<evidence type="ECO:0000256" key="4">
    <source>
        <dbReference type="ARBA" id="ARBA00022840"/>
    </source>
</evidence>
<proteinExistence type="inferred from homology"/>
<feature type="binding site" evidence="8">
    <location>
        <begin position="45"/>
        <end position="46"/>
    </location>
    <ligand>
        <name>NAD(+)</name>
        <dbReference type="ChEBI" id="CHEBI:57540"/>
    </ligand>
</feature>
<keyword evidence="4 8" id="KW-0067">ATP-binding</keyword>
<protein>
    <recommendedName>
        <fullName evidence="8">NAD kinase</fullName>
        <ecNumber evidence="8">2.7.1.23</ecNumber>
    </recommendedName>
    <alternativeName>
        <fullName evidence="8">ATP-dependent NAD kinase</fullName>
    </alternativeName>
</protein>
<feature type="binding site" evidence="8">
    <location>
        <position position="184"/>
    </location>
    <ligand>
        <name>NAD(+)</name>
        <dbReference type="ChEBI" id="CHEBI:57540"/>
    </ligand>
</feature>
<feature type="binding site" evidence="8">
    <location>
        <position position="149"/>
    </location>
    <ligand>
        <name>NAD(+)</name>
        <dbReference type="ChEBI" id="CHEBI:57540"/>
    </ligand>
</feature>
<keyword evidence="2 8" id="KW-0547">Nucleotide-binding</keyword>
<dbReference type="EC" id="2.7.1.23" evidence="8"/>
<evidence type="ECO:0000256" key="8">
    <source>
        <dbReference type="HAMAP-Rule" id="MF_00361"/>
    </source>
</evidence>